<dbReference type="InterPro" id="IPR001757">
    <property type="entry name" value="P_typ_ATPase"/>
</dbReference>
<dbReference type="GO" id="GO:0016887">
    <property type="term" value="F:ATP hydrolysis activity"/>
    <property type="evidence" value="ECO:0007669"/>
    <property type="project" value="InterPro"/>
</dbReference>
<dbReference type="InterPro" id="IPR008250">
    <property type="entry name" value="ATPase_P-typ_transduc_dom_A_sf"/>
</dbReference>
<evidence type="ECO:0000256" key="14">
    <source>
        <dbReference type="ARBA" id="ARBA00022842"/>
    </source>
</evidence>
<dbReference type="OrthoDB" id="9813266at2"/>
<dbReference type="NCBIfam" id="TIGR01525">
    <property type="entry name" value="ATPase-IB_hvy"/>
    <property type="match status" value="1"/>
</dbReference>
<keyword evidence="11 25" id="KW-0547">Nucleotide-binding</keyword>
<evidence type="ECO:0000256" key="23">
    <source>
        <dbReference type="ARBA" id="ARBA00049289"/>
    </source>
</evidence>
<dbReference type="GO" id="GO:0005524">
    <property type="term" value="F:ATP binding"/>
    <property type="evidence" value="ECO:0007669"/>
    <property type="project" value="UniProtKB-UniRule"/>
</dbReference>
<dbReference type="SUPFAM" id="SSF55008">
    <property type="entry name" value="HMA, heavy metal-associated domain"/>
    <property type="match status" value="4"/>
</dbReference>
<dbReference type="SFLD" id="SFLDS00003">
    <property type="entry name" value="Haloacid_Dehalogenase"/>
    <property type="match status" value="1"/>
</dbReference>
<feature type="domain" description="HMA" evidence="27">
    <location>
        <begin position="809"/>
        <end position="881"/>
    </location>
</feature>
<keyword evidence="16 25" id="KW-1133">Transmembrane helix</keyword>
<evidence type="ECO:0000256" key="25">
    <source>
        <dbReference type="RuleBase" id="RU362081"/>
    </source>
</evidence>
<dbReference type="InterPro" id="IPR036412">
    <property type="entry name" value="HAD-like_sf"/>
</dbReference>
<dbReference type="InterPro" id="IPR023214">
    <property type="entry name" value="HAD_sf"/>
</dbReference>
<feature type="transmembrane region" description="Helical" evidence="25">
    <location>
        <begin position="363"/>
        <end position="385"/>
    </location>
</feature>
<dbReference type="InterPro" id="IPR023298">
    <property type="entry name" value="ATPase_P-typ_TM_dom_sf"/>
</dbReference>
<dbReference type="FunFam" id="3.30.70.100:FF:000001">
    <property type="entry name" value="ATPase copper transporting beta"/>
    <property type="match status" value="2"/>
</dbReference>
<evidence type="ECO:0000256" key="16">
    <source>
        <dbReference type="ARBA" id="ARBA00022989"/>
    </source>
</evidence>
<dbReference type="NCBIfam" id="TIGR01494">
    <property type="entry name" value="ATPase_P-type"/>
    <property type="match status" value="1"/>
</dbReference>
<evidence type="ECO:0000313" key="28">
    <source>
        <dbReference type="EMBL" id="OLU41579.1"/>
    </source>
</evidence>
<dbReference type="PRINTS" id="PR00119">
    <property type="entry name" value="CATATPASE"/>
</dbReference>
<evidence type="ECO:0000256" key="6">
    <source>
        <dbReference type="ARBA" id="ARBA00022475"/>
    </source>
</evidence>
<dbReference type="InterPro" id="IPR006122">
    <property type="entry name" value="HMA_Cu_ion-bd"/>
</dbReference>
<dbReference type="CDD" id="cd00371">
    <property type="entry name" value="HMA"/>
    <property type="match status" value="4"/>
</dbReference>
<keyword evidence="5" id="KW-0813">Transport</keyword>
<gene>
    <name evidence="28" type="ORF">BO222_03130</name>
</gene>
<dbReference type="InterPro" id="IPR059000">
    <property type="entry name" value="ATPase_P-type_domA"/>
</dbReference>
<evidence type="ECO:0000259" key="27">
    <source>
        <dbReference type="PROSITE" id="PS50846"/>
    </source>
</evidence>
<keyword evidence="8 25" id="KW-0812">Transmembrane</keyword>
<dbReference type="PROSITE" id="PS01047">
    <property type="entry name" value="HMA_1"/>
    <property type="match status" value="4"/>
</dbReference>
<evidence type="ECO:0000256" key="15">
    <source>
        <dbReference type="ARBA" id="ARBA00022967"/>
    </source>
</evidence>
<dbReference type="InterPro" id="IPR017969">
    <property type="entry name" value="Heavy-metal-associated_CS"/>
</dbReference>
<keyword evidence="14" id="KW-0460">Magnesium</keyword>
<dbReference type="EC" id="7.2.2.8" evidence="3"/>
<dbReference type="SFLD" id="SFLDG00002">
    <property type="entry name" value="C1.7:_P-type_atpase_like"/>
    <property type="match status" value="1"/>
</dbReference>
<keyword evidence="18" id="KW-0406">Ion transport</keyword>
<evidence type="ECO:0000256" key="3">
    <source>
        <dbReference type="ARBA" id="ARBA00012517"/>
    </source>
</evidence>
<comment type="function">
    <text evidence="22">Involved in copper transport.</text>
</comment>
<feature type="transmembrane region" description="Helical" evidence="25">
    <location>
        <begin position="391"/>
        <end position="416"/>
    </location>
</feature>
<dbReference type="GO" id="GO:0005886">
    <property type="term" value="C:plasma membrane"/>
    <property type="evidence" value="ECO:0007669"/>
    <property type="project" value="UniProtKB-SubCell"/>
</dbReference>
<evidence type="ECO:0000256" key="2">
    <source>
        <dbReference type="ARBA" id="ARBA00006024"/>
    </source>
</evidence>
<feature type="domain" description="HMA" evidence="27">
    <location>
        <begin position="892"/>
        <end position="963"/>
    </location>
</feature>
<keyword evidence="6 25" id="KW-1003">Cell membrane</keyword>
<dbReference type="InterPro" id="IPR044492">
    <property type="entry name" value="P_typ_ATPase_HD_dom"/>
</dbReference>
<protein>
    <recommendedName>
        <fullName evidence="4">Copper-exporting P-type ATPase</fullName>
        <ecNumber evidence="3">7.2.2.8</ecNumber>
    </recommendedName>
    <alternativeName>
        <fullName evidence="20">Copper-exporting P-type ATPase A</fullName>
    </alternativeName>
    <alternativeName>
        <fullName evidence="21">Cu(+)-exporting ATPase</fullName>
    </alternativeName>
    <alternativeName>
        <fullName evidence="24">Probable copper-transporting ATPase SynA</fullName>
    </alternativeName>
</protein>
<feature type="transmembrane region" description="Helical" evidence="25">
    <location>
        <begin position="707"/>
        <end position="726"/>
    </location>
</feature>
<keyword evidence="15" id="KW-1278">Translocase</keyword>
<evidence type="ECO:0000256" key="7">
    <source>
        <dbReference type="ARBA" id="ARBA00022553"/>
    </source>
</evidence>
<evidence type="ECO:0000256" key="22">
    <source>
        <dbReference type="ARBA" id="ARBA00037427"/>
    </source>
</evidence>
<evidence type="ECO:0000256" key="13">
    <source>
        <dbReference type="ARBA" id="ARBA00022840"/>
    </source>
</evidence>
<keyword evidence="17" id="KW-0186">Copper</keyword>
<reference evidence="28 29" key="1">
    <citation type="submission" date="2016-11" db="EMBL/GenBank/DDBJ databases">
        <title>Description of two novel members of the family Erysipelotrichaceae: Ileibacterium lipovorans gen. nov., sp. nov. and Dubosiella newyorkensis, gen. nov., sp. nov.</title>
        <authorList>
            <person name="Cox L.M."/>
            <person name="Sohn J."/>
            <person name="Tyrrell K.L."/>
            <person name="Citron D.M."/>
            <person name="Lawson P.A."/>
            <person name="Patel N.B."/>
            <person name="Iizumi T."/>
            <person name="Perez-Perez G.I."/>
            <person name="Goldstein E.J."/>
            <person name="Blaser M.J."/>
        </authorList>
    </citation>
    <scope>NUCLEOTIDE SEQUENCE [LARGE SCALE GENOMIC DNA]</scope>
    <source>
        <strain evidence="28 29">NYU-BL-A3</strain>
    </source>
</reference>
<evidence type="ECO:0000256" key="4">
    <source>
        <dbReference type="ARBA" id="ARBA00015102"/>
    </source>
</evidence>
<dbReference type="EMBL" id="MPJW01000080">
    <property type="protein sequence ID" value="OLU41579.1"/>
    <property type="molecule type" value="Genomic_DNA"/>
</dbReference>
<dbReference type="FunFam" id="3.30.70.100:FF:000005">
    <property type="entry name" value="Copper-exporting P-type ATPase A"/>
    <property type="match status" value="1"/>
</dbReference>
<keyword evidence="10" id="KW-0677">Repeat</keyword>
<dbReference type="PROSITE" id="PS00154">
    <property type="entry name" value="ATPASE_E1_E2"/>
    <property type="match status" value="1"/>
</dbReference>
<feature type="transmembrane region" description="Helical" evidence="25">
    <location>
        <begin position="133"/>
        <end position="151"/>
    </location>
</feature>
<dbReference type="Proteomes" id="UP000186341">
    <property type="component" value="Unassembled WGS sequence"/>
</dbReference>
<dbReference type="PROSITE" id="PS50846">
    <property type="entry name" value="HMA_2"/>
    <property type="match status" value="4"/>
</dbReference>
<evidence type="ECO:0000256" key="20">
    <source>
        <dbReference type="ARBA" id="ARBA00029719"/>
    </source>
</evidence>
<dbReference type="GO" id="GO:0005507">
    <property type="term" value="F:copper ion binding"/>
    <property type="evidence" value="ECO:0007669"/>
    <property type="project" value="InterPro"/>
</dbReference>
<evidence type="ECO:0000256" key="26">
    <source>
        <dbReference type="SAM" id="Coils"/>
    </source>
</evidence>
<dbReference type="PANTHER" id="PTHR43520:SF8">
    <property type="entry name" value="P-TYPE CU(+) TRANSPORTER"/>
    <property type="match status" value="1"/>
</dbReference>
<dbReference type="Pfam" id="PF00702">
    <property type="entry name" value="Hydrolase"/>
    <property type="match status" value="1"/>
</dbReference>
<feature type="transmembrane region" description="Helical" evidence="25">
    <location>
        <begin position="172"/>
        <end position="190"/>
    </location>
</feature>
<feature type="domain" description="HMA" evidence="27">
    <location>
        <begin position="2"/>
        <end position="68"/>
    </location>
</feature>
<dbReference type="FunFam" id="3.40.50.1000:FF:000144">
    <property type="entry name" value="copper-transporting ATPase 1 isoform X2"/>
    <property type="match status" value="1"/>
</dbReference>
<dbReference type="GO" id="GO:0140581">
    <property type="term" value="F:P-type monovalent copper transporter activity"/>
    <property type="evidence" value="ECO:0007669"/>
    <property type="project" value="UniProtKB-EC"/>
</dbReference>
<keyword evidence="12" id="KW-0187">Copper transport</keyword>
<feature type="transmembrane region" description="Helical" evidence="25">
    <location>
        <begin position="210"/>
        <end position="229"/>
    </location>
</feature>
<evidence type="ECO:0000256" key="1">
    <source>
        <dbReference type="ARBA" id="ARBA00004651"/>
    </source>
</evidence>
<dbReference type="GeneID" id="82202218"/>
<dbReference type="Pfam" id="PF00122">
    <property type="entry name" value="E1-E2_ATPase"/>
    <property type="match status" value="1"/>
</dbReference>
<dbReference type="Gene3D" id="3.40.1110.10">
    <property type="entry name" value="Calcium-transporting ATPase, cytoplasmic domain N"/>
    <property type="match status" value="2"/>
</dbReference>
<feature type="transmembrane region" description="Helical" evidence="25">
    <location>
        <begin position="102"/>
        <end position="127"/>
    </location>
</feature>
<dbReference type="NCBIfam" id="TIGR00003">
    <property type="entry name" value="copper ion binding protein"/>
    <property type="match status" value="3"/>
</dbReference>
<dbReference type="RefSeq" id="WP_075818250.1">
    <property type="nucleotide sequence ID" value="NZ_CAPNHH010000036.1"/>
</dbReference>
<evidence type="ECO:0000256" key="8">
    <source>
        <dbReference type="ARBA" id="ARBA00022692"/>
    </source>
</evidence>
<dbReference type="SUPFAM" id="SSF81653">
    <property type="entry name" value="Calcium ATPase, transduction domain A"/>
    <property type="match status" value="1"/>
</dbReference>
<keyword evidence="29" id="KW-1185">Reference proteome</keyword>
<evidence type="ECO:0000256" key="12">
    <source>
        <dbReference type="ARBA" id="ARBA00022796"/>
    </source>
</evidence>
<accession>A0A1U7NHS4</accession>
<evidence type="ECO:0000313" key="29">
    <source>
        <dbReference type="Proteomes" id="UP000186341"/>
    </source>
</evidence>
<dbReference type="Gene3D" id="2.70.150.10">
    <property type="entry name" value="Calcium-transporting ATPase, cytoplasmic transduction domain A"/>
    <property type="match status" value="1"/>
</dbReference>
<dbReference type="AlphaFoldDB" id="A0A1U7NHS4"/>
<dbReference type="CDD" id="cd02094">
    <property type="entry name" value="P-type_ATPase_Cu-like"/>
    <property type="match status" value="1"/>
</dbReference>
<dbReference type="InterPro" id="IPR018303">
    <property type="entry name" value="ATPase_P-typ_P_site"/>
</dbReference>
<evidence type="ECO:0000256" key="19">
    <source>
        <dbReference type="ARBA" id="ARBA00023136"/>
    </source>
</evidence>
<feature type="domain" description="HMA" evidence="27">
    <location>
        <begin position="981"/>
        <end position="1050"/>
    </location>
</feature>
<keyword evidence="9 25" id="KW-0479">Metal-binding</keyword>
<dbReference type="Pfam" id="PF00403">
    <property type="entry name" value="HMA"/>
    <property type="match status" value="4"/>
</dbReference>
<evidence type="ECO:0000256" key="9">
    <source>
        <dbReference type="ARBA" id="ARBA00022723"/>
    </source>
</evidence>
<keyword evidence="7" id="KW-0597">Phosphoprotein</keyword>
<dbReference type="Gene3D" id="3.40.50.1000">
    <property type="entry name" value="HAD superfamily/HAD-like"/>
    <property type="match status" value="1"/>
</dbReference>
<comment type="similarity">
    <text evidence="2 25">Belongs to the cation transport ATPase (P-type) (TC 3.A.3) family. Type IB subfamily.</text>
</comment>
<evidence type="ECO:0000256" key="17">
    <source>
        <dbReference type="ARBA" id="ARBA00023008"/>
    </source>
</evidence>
<dbReference type="NCBIfam" id="TIGR01511">
    <property type="entry name" value="ATPase-IB1_Cu"/>
    <property type="match status" value="1"/>
</dbReference>
<comment type="caution">
    <text evidence="28">The sequence shown here is derived from an EMBL/GenBank/DDBJ whole genome shotgun (WGS) entry which is preliminary data.</text>
</comment>
<keyword evidence="19 25" id="KW-0472">Membrane</keyword>
<dbReference type="InterPro" id="IPR036163">
    <property type="entry name" value="HMA_dom_sf"/>
</dbReference>
<dbReference type="SFLD" id="SFLDF00027">
    <property type="entry name" value="p-type_atpase"/>
    <property type="match status" value="1"/>
</dbReference>
<evidence type="ECO:0000256" key="10">
    <source>
        <dbReference type="ARBA" id="ARBA00022737"/>
    </source>
</evidence>
<dbReference type="FunFam" id="2.70.150.10:FF:000020">
    <property type="entry name" value="Copper-exporting P-type ATPase A"/>
    <property type="match status" value="1"/>
</dbReference>
<dbReference type="SUPFAM" id="SSF56784">
    <property type="entry name" value="HAD-like"/>
    <property type="match status" value="1"/>
</dbReference>
<keyword evidence="13 25" id="KW-0067">ATP-binding</keyword>
<name>A0A1U7NHS4_9FIRM</name>
<organism evidence="28 29">
    <name type="scientific">Ileibacterium valens</name>
    <dbReference type="NCBI Taxonomy" id="1862668"/>
    <lineage>
        <taxon>Bacteria</taxon>
        <taxon>Bacillati</taxon>
        <taxon>Bacillota</taxon>
        <taxon>Erysipelotrichia</taxon>
        <taxon>Erysipelotrichales</taxon>
        <taxon>Erysipelotrichaceae</taxon>
        <taxon>Ileibacterium</taxon>
    </lineage>
</organism>
<evidence type="ECO:0000256" key="18">
    <source>
        <dbReference type="ARBA" id="ARBA00023065"/>
    </source>
</evidence>
<evidence type="ECO:0000256" key="11">
    <source>
        <dbReference type="ARBA" id="ARBA00022741"/>
    </source>
</evidence>
<dbReference type="GO" id="GO:0055070">
    <property type="term" value="P:copper ion homeostasis"/>
    <property type="evidence" value="ECO:0007669"/>
    <property type="project" value="TreeGrafter"/>
</dbReference>
<evidence type="ECO:0000256" key="24">
    <source>
        <dbReference type="ARBA" id="ARBA00069640"/>
    </source>
</evidence>
<dbReference type="PANTHER" id="PTHR43520">
    <property type="entry name" value="ATP7, ISOFORM B"/>
    <property type="match status" value="1"/>
</dbReference>
<evidence type="ECO:0000256" key="5">
    <source>
        <dbReference type="ARBA" id="ARBA00022448"/>
    </source>
</evidence>
<dbReference type="InterPro" id="IPR006121">
    <property type="entry name" value="HMA_dom"/>
</dbReference>
<comment type="catalytic activity">
    <reaction evidence="23">
        <text>Cu(+)(in) + ATP + H2O = Cu(+)(out) + ADP + phosphate + H(+)</text>
        <dbReference type="Rhea" id="RHEA:25792"/>
        <dbReference type="ChEBI" id="CHEBI:15377"/>
        <dbReference type="ChEBI" id="CHEBI:15378"/>
        <dbReference type="ChEBI" id="CHEBI:30616"/>
        <dbReference type="ChEBI" id="CHEBI:43474"/>
        <dbReference type="ChEBI" id="CHEBI:49552"/>
        <dbReference type="ChEBI" id="CHEBI:456216"/>
        <dbReference type="EC" id="7.2.2.8"/>
    </reaction>
</comment>
<dbReference type="InterPro" id="IPR023299">
    <property type="entry name" value="ATPase_P-typ_cyto_dom_N"/>
</dbReference>
<feature type="coiled-coil region" evidence="26">
    <location>
        <begin position="75"/>
        <end position="102"/>
    </location>
</feature>
<evidence type="ECO:0000256" key="21">
    <source>
        <dbReference type="ARBA" id="ARBA00033239"/>
    </source>
</evidence>
<proteinExistence type="inferred from homology"/>
<dbReference type="GO" id="GO:0043682">
    <property type="term" value="F:P-type divalent copper transporter activity"/>
    <property type="evidence" value="ECO:0007669"/>
    <property type="project" value="TreeGrafter"/>
</dbReference>
<sequence length="1064" mass="114993">MQIEKFDVIGMTCAACEANVTKAVNKLDGVKSAEVSLLSNSMKVEYDPSKVDPQKIENAVSNIGYSAVLQNQKLNEEDNDLAAKWEKKQEKVRQEMKEKKKILVISLILLAVLMCFSMLPMFGIFTFFMDMEWMMVSSIMQLVLSMIILFYQRSFFTHGFKALIKKAPNMDTLVAIGSSVSFLYGLYGILRMAYGYGVMDHHIIHSAMDALYFESAAMIVTLVSLGKYLEARSKAKTSDALGKLADLSPKSAVIEKDGVEIQVEASQVTTGDLVVVRPGQKIPVDGIVETGTGYVDQAAITGESVPVERVQGDPVMAATININGTFKFTATKVGDDTTLAQVIRLVNEAGNSKAPIARLADKVAGIFVPAVLVIALVTFIGWMIASMPFEFALSNAVSVLVISCPCALGLATPLAIMVSTGKAAEYGVLIKSASALETLHNVKAIVLDKTGTITSGKPEVVDVRIFDSALNPDQFIEASARAEMGSEHPLGKAVVQYALAKNLSLSAPESFEAISGRGLLAKVDSWNILAGNKAFMDENYIQISPEEIDALNECASKGQTPLLFAFNNQLAGLIAIADTVRPDSASALKELKKMGIRTIMLTGDNAATANAIARNLDIDEVISDVLPADKESVIRKLQDQKEVCAMVGDGINDAPALTRADVGIAIGAGTDIAIESADIVLMKDSLLDVVSAVQLSRATIRNIKENLFWAFFYNVLGIPVAMGLFYPAFGWLLNPMIGAAAMSLSSVTVCLNALRLRLFKPTVASVRVNGQEVKPEVPVVTISEIHSEEEKIQEIPELLNEQAKDDERNSALIQISNMTCNHCAGRIKQTLEEFPFVKTAEVSLKNNEAFVLMNPAENENQKKERLVSLLAALDEAGYPGKVLDKNTDSLTKTYTFDVAGMSCAHCVNRVEQALKSLPGIKNVDVDLNKNQARVTLEKKDSSNDQEMISQCIQAIKEAGYEAVLKEDDEDKTAVLKPQDDQTILLNVDGMSCAHCTASVTKALESVPGVVSVQVSLEKKQAVVIVRANNSQAADVNTLIEAVKEAGYGASEIKSRKLSLQMAKK</sequence>
<keyword evidence="26" id="KW-0175">Coiled coil</keyword>
<dbReference type="SUPFAM" id="SSF81665">
    <property type="entry name" value="Calcium ATPase, transmembrane domain M"/>
    <property type="match status" value="1"/>
</dbReference>
<dbReference type="InterPro" id="IPR027256">
    <property type="entry name" value="P-typ_ATPase_IB"/>
</dbReference>
<dbReference type="Gene3D" id="3.30.70.100">
    <property type="match status" value="4"/>
</dbReference>
<comment type="subcellular location">
    <subcellularLocation>
        <location evidence="1">Cell membrane</location>
        <topology evidence="1">Multi-pass membrane protein</topology>
    </subcellularLocation>
</comment>